<organism evidence="1 2">
    <name type="scientific">Rhizobium viscosum</name>
    <name type="common">Arthrobacter viscosus</name>
    <dbReference type="NCBI Taxonomy" id="1673"/>
    <lineage>
        <taxon>Bacteria</taxon>
        <taxon>Pseudomonadati</taxon>
        <taxon>Pseudomonadota</taxon>
        <taxon>Alphaproteobacteria</taxon>
        <taxon>Hyphomicrobiales</taxon>
        <taxon>Rhizobiaceae</taxon>
        <taxon>Rhizobium/Agrobacterium group</taxon>
        <taxon>Rhizobium</taxon>
    </lineage>
</organism>
<keyword evidence="2" id="KW-1185">Reference proteome</keyword>
<name>A0ABR9IS25_RHIVS</name>
<evidence type="ECO:0008006" key="3">
    <source>
        <dbReference type="Google" id="ProtNLM"/>
    </source>
</evidence>
<sequence>MSTAKDNENLVNVLCMKWGTLYGAEYVNNLYRGVKRHLKRPHRFVCFTDNTAGLDEDIEIFPLPELGLPAGSKDRRWQKLALFRRELADLKGIALFLDLDLVIVDDLEPLFQHPGKFIIIRDDDLFRAKPLRKLTPARDRFLASVGNSSVFRYEIGAHAYILDSYVADPVAAMSKYEISQQFQSAQLAAHGNLQYWPREWCVSFKNACVPRHIRSFWRDPERPPEAKIVVFAGSPKMSEVFEGGGQKWYRRIGNTDWLRKAWRG</sequence>
<dbReference type="SUPFAM" id="SSF53448">
    <property type="entry name" value="Nucleotide-diphospho-sugar transferases"/>
    <property type="match status" value="1"/>
</dbReference>
<evidence type="ECO:0000313" key="2">
    <source>
        <dbReference type="Proteomes" id="UP000620262"/>
    </source>
</evidence>
<protein>
    <recommendedName>
        <fullName evidence="3">Glycosyltransferase</fullName>
    </recommendedName>
</protein>
<accession>A0ABR9IS25</accession>
<proteinExistence type="predicted"/>
<dbReference type="EMBL" id="JADBEC010000001">
    <property type="protein sequence ID" value="MBE1506011.1"/>
    <property type="molecule type" value="Genomic_DNA"/>
</dbReference>
<comment type="caution">
    <text evidence="1">The sequence shown here is derived from an EMBL/GenBank/DDBJ whole genome shotgun (WGS) entry which is preliminary data.</text>
</comment>
<dbReference type="RefSeq" id="WP_192729777.1">
    <property type="nucleotide sequence ID" value="NZ_BAAAVL010000005.1"/>
</dbReference>
<reference evidence="1 2" key="1">
    <citation type="submission" date="2020-10" db="EMBL/GenBank/DDBJ databases">
        <title>Sequencing the genomes of 1000 actinobacteria strains.</title>
        <authorList>
            <person name="Klenk H.-P."/>
        </authorList>
    </citation>
    <scope>NUCLEOTIDE SEQUENCE [LARGE SCALE GENOMIC DNA]</scope>
    <source>
        <strain evidence="1 2">DSM 7307</strain>
    </source>
</reference>
<dbReference type="Proteomes" id="UP000620262">
    <property type="component" value="Unassembled WGS sequence"/>
</dbReference>
<gene>
    <name evidence="1" type="ORF">H4W29_003192</name>
</gene>
<evidence type="ECO:0000313" key="1">
    <source>
        <dbReference type="EMBL" id="MBE1506011.1"/>
    </source>
</evidence>
<dbReference type="InterPro" id="IPR029044">
    <property type="entry name" value="Nucleotide-diphossugar_trans"/>
</dbReference>